<dbReference type="NCBIfam" id="TIGR00272">
    <property type="entry name" value="DPH2"/>
    <property type="match status" value="1"/>
</dbReference>
<evidence type="ECO:0000256" key="7">
    <source>
        <dbReference type="ARBA" id="ARBA00023014"/>
    </source>
</evidence>
<organism evidence="9 10">
    <name type="scientific">Tegillarca granosa</name>
    <name type="common">Malaysian cockle</name>
    <name type="synonym">Anadara granosa</name>
    <dbReference type="NCBI Taxonomy" id="220873"/>
    <lineage>
        <taxon>Eukaryota</taxon>
        <taxon>Metazoa</taxon>
        <taxon>Spiralia</taxon>
        <taxon>Lophotrochozoa</taxon>
        <taxon>Mollusca</taxon>
        <taxon>Bivalvia</taxon>
        <taxon>Autobranchia</taxon>
        <taxon>Pteriomorphia</taxon>
        <taxon>Arcoida</taxon>
        <taxon>Arcoidea</taxon>
        <taxon>Arcidae</taxon>
        <taxon>Tegillarca</taxon>
    </lineage>
</organism>
<dbReference type="PANTHER" id="PTHR10762:SF2">
    <property type="entry name" value="2-(3-AMINO-3-CARBOXYPROPYL)HISTIDINE SYNTHASE SUBUNIT 2"/>
    <property type="match status" value="1"/>
</dbReference>
<evidence type="ECO:0000256" key="1">
    <source>
        <dbReference type="ARBA" id="ARBA00001966"/>
    </source>
</evidence>
<dbReference type="NCBIfam" id="TIGR00322">
    <property type="entry name" value="diphth2_R"/>
    <property type="match status" value="1"/>
</dbReference>
<evidence type="ECO:0000256" key="6">
    <source>
        <dbReference type="ARBA" id="ARBA00023004"/>
    </source>
</evidence>
<comment type="similarity">
    <text evidence="3 8">Belongs to the DPH1/DPH2 family. DPH2 subfamily.</text>
</comment>
<dbReference type="PANTHER" id="PTHR10762">
    <property type="entry name" value="DIPHTHAMIDE BIOSYNTHESIS PROTEIN"/>
    <property type="match status" value="1"/>
</dbReference>
<dbReference type="InterPro" id="IPR042265">
    <property type="entry name" value="DPH1/DPH2_3"/>
</dbReference>
<evidence type="ECO:0000256" key="5">
    <source>
        <dbReference type="ARBA" id="ARBA00022723"/>
    </source>
</evidence>
<keyword evidence="5 8" id="KW-0479">Metal-binding</keyword>
<evidence type="ECO:0000313" key="9">
    <source>
        <dbReference type="EMBL" id="KAJ8305393.1"/>
    </source>
</evidence>
<name>A0ABQ9EJE3_TEGGR</name>
<dbReference type="InterPro" id="IPR010014">
    <property type="entry name" value="DHP2"/>
</dbReference>
<sequence>MAATAFSTPDEIVIERRIDVKTRVTPLEDLDFVYEIERSVAWIRNGNYQKTFSLSCNIIALQFPDELMEDSVAIINRLEKDISGQIFILGDTSYGSCCVDEVAAEHYNADCIIHYGRSCLSQTRRLPVLYVFGQQKIDITDFVQQIQEAIKDKNSNIVLMYDTVYAHATDKLSLLLKDTYRNLVASKLCINEDKSVGNKDTDANTSCVKVQRTKVTKCGRSFVVPDETFLSNYSVLYIGEESLTLTNLMMTMNRCPFYTYNPETRCARKETINVNKMLMKRFYMIERAKDAKIIGIVVGTLGVADYLQVIDRLKKLIKFAGKKSYTFVVGKLNVPKLANFMEIDVFVLVACSENTLFDSSEFYKPVITPYEMEMALMLRNDSLTVGVQQQAETAGEYLSSRSWKGLDQKLGETPVVKAVEGRKGIAATYTHETPSSNK</sequence>
<comment type="cofactor">
    <cofactor evidence="1">
        <name>[4Fe-4S] cluster</name>
        <dbReference type="ChEBI" id="CHEBI:49883"/>
    </cofactor>
</comment>
<keyword evidence="10" id="KW-1185">Reference proteome</keyword>
<dbReference type="Proteomes" id="UP001217089">
    <property type="component" value="Unassembled WGS sequence"/>
</dbReference>
<dbReference type="SFLD" id="SFLDF00408">
    <property type="entry name" value="Diphthamide_biosynthesis_famil"/>
    <property type="match status" value="1"/>
</dbReference>
<evidence type="ECO:0000256" key="8">
    <source>
        <dbReference type="RuleBase" id="RU364133"/>
    </source>
</evidence>
<dbReference type="SFLD" id="SFLDG01121">
    <property type="entry name" value="Diphthamide_biosynthesis"/>
    <property type="match status" value="1"/>
</dbReference>
<dbReference type="Gene3D" id="3.40.50.11860">
    <property type="entry name" value="Diphthamide synthesis DPH1/DPH2 domain 3"/>
    <property type="match status" value="1"/>
</dbReference>
<proteinExistence type="inferred from homology"/>
<evidence type="ECO:0000256" key="3">
    <source>
        <dbReference type="ARBA" id="ARBA00006179"/>
    </source>
</evidence>
<reference evidence="9 10" key="1">
    <citation type="submission" date="2022-12" db="EMBL/GenBank/DDBJ databases">
        <title>Chromosome-level genome of Tegillarca granosa.</title>
        <authorList>
            <person name="Kim J."/>
        </authorList>
    </citation>
    <scope>NUCLEOTIDE SEQUENCE [LARGE SCALE GENOMIC DNA]</scope>
    <source>
        <strain evidence="9">Teg-2019</strain>
        <tissue evidence="9">Adductor muscle</tissue>
    </source>
</reference>
<keyword evidence="7 8" id="KW-0411">Iron-sulfur</keyword>
<comment type="caution">
    <text evidence="9">The sequence shown here is derived from an EMBL/GenBank/DDBJ whole genome shotgun (WGS) entry which is preliminary data.</text>
</comment>
<evidence type="ECO:0000256" key="2">
    <source>
        <dbReference type="ARBA" id="ARBA00005156"/>
    </source>
</evidence>
<dbReference type="SFLD" id="SFLDS00032">
    <property type="entry name" value="Radical_SAM_3-amino-3-carboxyp"/>
    <property type="match status" value="1"/>
</dbReference>
<dbReference type="Gene3D" id="3.40.50.11840">
    <property type="entry name" value="Diphthamide synthesis DPH1/DPH2 domain 1"/>
    <property type="match status" value="1"/>
</dbReference>
<dbReference type="Pfam" id="PF01866">
    <property type="entry name" value="Diphthamide_syn"/>
    <property type="match status" value="1"/>
</dbReference>
<comment type="function">
    <text evidence="8">Required for the first step of diphthamide biosynthesis, a post-translational modification of histidine which occurs in elongation factor 2. DPH1 and DPH2 transfer a 3-amino-3-carboxypropyl (ACP) group from S-adenosyl-L-methionine (SAM) to a histidine residue, the reaction is assisted by a reduction system comprising DPH3 and a NADH-dependent reductase. Facilitates the reduction of the catalytic iron-sulfur cluster found in the DPH1 subunit.</text>
</comment>
<dbReference type="InterPro" id="IPR016435">
    <property type="entry name" value="DPH1/DPH2"/>
</dbReference>
<dbReference type="EMBL" id="JARBDR010000813">
    <property type="protein sequence ID" value="KAJ8305393.1"/>
    <property type="molecule type" value="Genomic_DNA"/>
</dbReference>
<dbReference type="InterPro" id="IPR042263">
    <property type="entry name" value="DPH1/DPH2_1"/>
</dbReference>
<evidence type="ECO:0000256" key="4">
    <source>
        <dbReference type="ARBA" id="ARBA00021914"/>
    </source>
</evidence>
<gene>
    <name evidence="9" type="ORF">KUTeg_015938</name>
</gene>
<evidence type="ECO:0000313" key="10">
    <source>
        <dbReference type="Proteomes" id="UP001217089"/>
    </source>
</evidence>
<keyword evidence="6 8" id="KW-0408">Iron</keyword>
<protein>
    <recommendedName>
        <fullName evidence="4 8">2-(3-amino-3-carboxypropyl)histidine synthase subunit 2</fullName>
    </recommendedName>
</protein>
<comment type="pathway">
    <text evidence="2 8">Protein modification; peptidyl-diphthamide biosynthesis.</text>
</comment>
<accession>A0ABQ9EJE3</accession>